<dbReference type="Gene3D" id="2.10.25.10">
    <property type="entry name" value="Laminin"/>
    <property type="match status" value="3"/>
</dbReference>
<dbReference type="InterPro" id="IPR000742">
    <property type="entry name" value="EGF"/>
</dbReference>
<feature type="domain" description="EGF-like" evidence="10">
    <location>
        <begin position="916"/>
        <end position="957"/>
    </location>
</feature>
<dbReference type="GO" id="GO:0005509">
    <property type="term" value="F:calcium ion binding"/>
    <property type="evidence" value="ECO:0007669"/>
    <property type="project" value="InterPro"/>
</dbReference>
<dbReference type="GO" id="GO:0005176">
    <property type="term" value="F:ErbB-2 class receptor binding"/>
    <property type="evidence" value="ECO:0007669"/>
    <property type="project" value="TreeGrafter"/>
</dbReference>
<dbReference type="PROSITE" id="PS00010">
    <property type="entry name" value="ASX_HYDROXYL"/>
    <property type="match status" value="1"/>
</dbReference>
<feature type="domain" description="VWFD" evidence="12">
    <location>
        <begin position="399"/>
        <end position="601"/>
    </location>
</feature>
<sequence>MTATGGEVSAHETDVTRYGTDRTGSSSSGTTPSATTEMPTTASVISTDIFTIVLPKTDDGTSVAIPISGNIPVYGTRYKQIHVSVNGLVSLGNNYVGYNPRHLPIGSNDTVLFAPFWTDFDIRNTSESSVFATVYQNVKNTTNITQEWRQYLEPDFNPTWALDVHWEQVCPFPAQIYDGKENTTFRLVLLTDGDRSLVAFDYDKNKALPYSLTRSPIIGLYFGSAGYSSFFNKTGTPEAVDVSSAMGNIGRIGKWLFKLYNKNDVSNATAICRDWLLQESRDEVTSPFPACPCSTSQIFADLNFQFDNVTYCADLMTPTTKGYGLHCCYNPTDTPVRGSLLTGSRGPSAFYRYHPEMYAALHQSRDIDARDACCTDDITCKQYFSRRIVSSCSSYKPPIIAVAFGSPNLQTFDELEYTFSGNEEYLMAETDTGSALYGTMEPIWIGDDPNKPNNSLTAFTTFTFVGTTNVTVSQNDKRTGIELTVAGKSLTSSFQHNSNFRKTYQNMTVYKNRDDCVVLVQTPGFSTTFCEAKGSISAMVVTPPEAVRNTRGLLGTANSNKSDDLGIRGRTVEPLPLTSTDREIYSQMTSWSVSPDTNISSSQNGSSNATDVTPLFLDEIYPNVYNDVNATDYVACLLTDTVVSKACLYNRIVLQDDVTANKTRTVADTIMNQKEVLQTQIPPLETSQSRILNVTVGTPMSLYLKHVPSVTASCNSDITATCIDNSTGVMFTWTPVSLDTVHLSFAVEDIKLGLASETVEYEIQICDCSGHGACRFDRLLSQSHPSDNFRLASCDCDIGWTGSHCELDFDGCQGAPCSSWGANCTDLIPAEQQKQKHPYKCSECPSGYRRIGIGCFDIDECYENASLCDNEPGICFNTNGNYTCRCPRESTWNGSLCISHPEQSTTVPESSTVQSPVDLCGYYNETHKCQNNGTCQLQNTNDSICVCTSGYHGDQCQLPNVASPRDGDWVVEILLPAAAAVAIAIATLCCILAVVRRRKKRGLDEESDQDSYGIRGSYAVPSSIFLPRFNTNWRQFYGSPSTWNDTAPTVHRERPLQFPITYPYDNETNSSRPANSFDDQSLDTTPEWCNNILLQEEEFNIGRPIYKTERIYPHLDDSY</sequence>
<keyword evidence="3 9" id="KW-0812">Transmembrane</keyword>
<dbReference type="InterPro" id="IPR001881">
    <property type="entry name" value="EGF-like_Ca-bd_dom"/>
</dbReference>
<dbReference type="Pfam" id="PF06119">
    <property type="entry name" value="NIDO"/>
    <property type="match status" value="1"/>
</dbReference>
<dbReference type="InterPro" id="IPR000152">
    <property type="entry name" value="EGF-type_Asp/Asn_hydroxyl_site"/>
</dbReference>
<dbReference type="SMART" id="SM00179">
    <property type="entry name" value="EGF_CA"/>
    <property type="match status" value="2"/>
</dbReference>
<reference evidence="13 14" key="1">
    <citation type="journal article" date="2017" name="Nat. Ecol. Evol.">
        <title>Scallop genome provides insights into evolution of bilaterian karyotype and development.</title>
        <authorList>
            <person name="Wang S."/>
            <person name="Zhang J."/>
            <person name="Jiao W."/>
            <person name="Li J."/>
            <person name="Xun X."/>
            <person name="Sun Y."/>
            <person name="Guo X."/>
            <person name="Huan P."/>
            <person name="Dong B."/>
            <person name="Zhang L."/>
            <person name="Hu X."/>
            <person name="Sun X."/>
            <person name="Wang J."/>
            <person name="Zhao C."/>
            <person name="Wang Y."/>
            <person name="Wang D."/>
            <person name="Huang X."/>
            <person name="Wang R."/>
            <person name="Lv J."/>
            <person name="Li Y."/>
            <person name="Zhang Z."/>
            <person name="Liu B."/>
            <person name="Lu W."/>
            <person name="Hui Y."/>
            <person name="Liang J."/>
            <person name="Zhou Z."/>
            <person name="Hou R."/>
            <person name="Li X."/>
            <person name="Liu Y."/>
            <person name="Li H."/>
            <person name="Ning X."/>
            <person name="Lin Y."/>
            <person name="Zhao L."/>
            <person name="Xing Q."/>
            <person name="Dou J."/>
            <person name="Li Y."/>
            <person name="Mao J."/>
            <person name="Guo H."/>
            <person name="Dou H."/>
            <person name="Li T."/>
            <person name="Mu C."/>
            <person name="Jiang W."/>
            <person name="Fu Q."/>
            <person name="Fu X."/>
            <person name="Miao Y."/>
            <person name="Liu J."/>
            <person name="Yu Q."/>
            <person name="Li R."/>
            <person name="Liao H."/>
            <person name="Li X."/>
            <person name="Kong Y."/>
            <person name="Jiang Z."/>
            <person name="Chourrout D."/>
            <person name="Li R."/>
            <person name="Bao Z."/>
        </authorList>
    </citation>
    <scope>NUCLEOTIDE SEQUENCE [LARGE SCALE GENOMIC DNA]</scope>
    <source>
        <strain evidence="13 14">PY_sf001</strain>
    </source>
</reference>
<dbReference type="GO" id="GO:0016020">
    <property type="term" value="C:membrane"/>
    <property type="evidence" value="ECO:0007669"/>
    <property type="project" value="UniProtKB-SubCell"/>
</dbReference>
<dbReference type="InterPro" id="IPR018097">
    <property type="entry name" value="EGF_Ca-bd_CS"/>
</dbReference>
<comment type="caution">
    <text evidence="13">The sequence shown here is derived from an EMBL/GenBank/DDBJ whole genome shotgun (WGS) entry which is preliminary data.</text>
</comment>
<evidence type="ECO:0000259" key="10">
    <source>
        <dbReference type="PROSITE" id="PS50026"/>
    </source>
</evidence>
<dbReference type="SMART" id="SM00723">
    <property type="entry name" value="AMOP"/>
    <property type="match status" value="1"/>
</dbReference>
<comment type="subcellular location">
    <subcellularLocation>
        <location evidence="1">Membrane</location>
    </subcellularLocation>
</comment>
<keyword evidence="5 9" id="KW-0472">Membrane</keyword>
<dbReference type="STRING" id="6573.A0A210PVQ8"/>
<dbReference type="AlphaFoldDB" id="A0A210PVQ8"/>
<evidence type="ECO:0000259" key="11">
    <source>
        <dbReference type="PROSITE" id="PS50856"/>
    </source>
</evidence>
<name>A0A210PVQ8_MIZYE</name>
<evidence type="ECO:0000256" key="1">
    <source>
        <dbReference type="ARBA" id="ARBA00004370"/>
    </source>
</evidence>
<dbReference type="PROSITE" id="PS00022">
    <property type="entry name" value="EGF_1"/>
    <property type="match status" value="2"/>
</dbReference>
<feature type="domain" description="AMOP" evidence="11">
    <location>
        <begin position="264"/>
        <end position="387"/>
    </location>
</feature>
<dbReference type="PANTHER" id="PTHR13802">
    <property type="entry name" value="MUCIN 4-RELATED"/>
    <property type="match status" value="1"/>
</dbReference>
<dbReference type="InterPro" id="IPR003886">
    <property type="entry name" value="NIDO_dom"/>
</dbReference>
<proteinExistence type="predicted"/>
<dbReference type="PROSITE" id="PS50026">
    <property type="entry name" value="EGF_3"/>
    <property type="match status" value="2"/>
</dbReference>
<feature type="domain" description="EGF-like" evidence="10">
    <location>
        <begin position="857"/>
        <end position="898"/>
    </location>
</feature>
<dbReference type="CDD" id="cd00054">
    <property type="entry name" value="EGF_CA"/>
    <property type="match status" value="2"/>
</dbReference>
<dbReference type="InterPro" id="IPR005533">
    <property type="entry name" value="AMOP_dom"/>
</dbReference>
<dbReference type="SMART" id="SM00181">
    <property type="entry name" value="EGF"/>
    <property type="match status" value="4"/>
</dbReference>
<evidence type="ECO:0000313" key="13">
    <source>
        <dbReference type="EMBL" id="OWF40578.1"/>
    </source>
</evidence>
<organism evidence="13 14">
    <name type="scientific">Mizuhopecten yessoensis</name>
    <name type="common">Japanese scallop</name>
    <name type="synonym">Patinopecten yessoensis</name>
    <dbReference type="NCBI Taxonomy" id="6573"/>
    <lineage>
        <taxon>Eukaryota</taxon>
        <taxon>Metazoa</taxon>
        <taxon>Spiralia</taxon>
        <taxon>Lophotrochozoa</taxon>
        <taxon>Mollusca</taxon>
        <taxon>Bivalvia</taxon>
        <taxon>Autobranchia</taxon>
        <taxon>Pteriomorphia</taxon>
        <taxon>Pectinida</taxon>
        <taxon>Pectinoidea</taxon>
        <taxon>Pectinidae</taxon>
        <taxon>Mizuhopecten</taxon>
    </lineage>
</organism>
<evidence type="ECO:0000256" key="3">
    <source>
        <dbReference type="ARBA" id="ARBA00022692"/>
    </source>
</evidence>
<dbReference type="PROSITE" id="PS01187">
    <property type="entry name" value="EGF_CA"/>
    <property type="match status" value="1"/>
</dbReference>
<keyword evidence="2 7" id="KW-0245">EGF-like domain</keyword>
<dbReference type="SMART" id="SM00539">
    <property type="entry name" value="NIDO"/>
    <property type="match status" value="1"/>
</dbReference>
<feature type="disulfide bond" evidence="7">
    <location>
        <begin position="947"/>
        <end position="956"/>
    </location>
</feature>
<dbReference type="InterPro" id="IPR049883">
    <property type="entry name" value="NOTCH1_EGF-like"/>
</dbReference>
<accession>A0A210PVQ8</accession>
<comment type="caution">
    <text evidence="7">Lacks conserved residue(s) required for the propagation of feature annotation.</text>
</comment>
<dbReference type="EMBL" id="NEDP02005459">
    <property type="protein sequence ID" value="OWF40578.1"/>
    <property type="molecule type" value="Genomic_DNA"/>
</dbReference>
<evidence type="ECO:0000256" key="9">
    <source>
        <dbReference type="SAM" id="Phobius"/>
    </source>
</evidence>
<keyword evidence="4 9" id="KW-1133">Transmembrane helix</keyword>
<evidence type="ECO:0000259" key="12">
    <source>
        <dbReference type="PROSITE" id="PS51233"/>
    </source>
</evidence>
<dbReference type="Pfam" id="PF07645">
    <property type="entry name" value="EGF_CA"/>
    <property type="match status" value="1"/>
</dbReference>
<dbReference type="Pfam" id="PF00094">
    <property type="entry name" value="VWD"/>
    <property type="match status" value="1"/>
</dbReference>
<evidence type="ECO:0000256" key="8">
    <source>
        <dbReference type="SAM" id="MobiDB-lite"/>
    </source>
</evidence>
<dbReference type="Proteomes" id="UP000242188">
    <property type="component" value="Unassembled WGS sequence"/>
</dbReference>
<dbReference type="PROSITE" id="PS50856">
    <property type="entry name" value="AMOP"/>
    <property type="match status" value="1"/>
</dbReference>
<evidence type="ECO:0000256" key="4">
    <source>
        <dbReference type="ARBA" id="ARBA00022989"/>
    </source>
</evidence>
<gene>
    <name evidence="13" type="ORF">KP79_PYT04455</name>
</gene>
<protein>
    <submittedName>
        <fullName evidence="13">Mucin-4</fullName>
    </submittedName>
</protein>
<dbReference type="OrthoDB" id="6158730at2759"/>
<dbReference type="GO" id="GO:0007160">
    <property type="term" value="P:cell-matrix adhesion"/>
    <property type="evidence" value="ECO:0007669"/>
    <property type="project" value="InterPro"/>
</dbReference>
<evidence type="ECO:0000256" key="7">
    <source>
        <dbReference type="PROSITE-ProRule" id="PRU00076"/>
    </source>
</evidence>
<dbReference type="InterPro" id="IPR051495">
    <property type="entry name" value="Epithelial_Barrier/Signaling"/>
</dbReference>
<evidence type="ECO:0000256" key="6">
    <source>
        <dbReference type="ARBA" id="ARBA00023157"/>
    </source>
</evidence>
<keyword evidence="14" id="KW-1185">Reference proteome</keyword>
<dbReference type="PROSITE" id="PS51233">
    <property type="entry name" value="VWFD"/>
    <property type="match status" value="1"/>
</dbReference>
<dbReference type="SUPFAM" id="SSF57196">
    <property type="entry name" value="EGF/Laminin"/>
    <property type="match status" value="2"/>
</dbReference>
<keyword evidence="6 7" id="KW-1015">Disulfide bond</keyword>
<evidence type="ECO:0000256" key="5">
    <source>
        <dbReference type="ARBA" id="ARBA00023136"/>
    </source>
</evidence>
<feature type="region of interest" description="Disordered" evidence="8">
    <location>
        <begin position="1"/>
        <end position="40"/>
    </location>
</feature>
<dbReference type="PROSITE" id="PS01186">
    <property type="entry name" value="EGF_2"/>
    <property type="match status" value="2"/>
</dbReference>
<evidence type="ECO:0000256" key="2">
    <source>
        <dbReference type="ARBA" id="ARBA00022536"/>
    </source>
</evidence>
<feature type="transmembrane region" description="Helical" evidence="9">
    <location>
        <begin position="973"/>
        <end position="995"/>
    </location>
</feature>
<evidence type="ECO:0000313" key="14">
    <source>
        <dbReference type="Proteomes" id="UP000242188"/>
    </source>
</evidence>
<feature type="compositionally biased region" description="Low complexity" evidence="8">
    <location>
        <begin position="16"/>
        <end position="40"/>
    </location>
</feature>
<dbReference type="PANTHER" id="PTHR13802:SF52">
    <property type="entry name" value="MUCIN-4"/>
    <property type="match status" value="1"/>
</dbReference>
<dbReference type="InterPro" id="IPR001846">
    <property type="entry name" value="VWF_type-D"/>
</dbReference>